<sequence length="563" mass="64529">MTKNIVSLIVSLTSLIFLTGFFYLSLKLFKYFGYWGLGASIILLFIILITLLLVVLLAFILHYKRGIKKIIIKLIDWLKSSLIWQKLSQKMRKNWPRFYQFTEDRLNKNLFLGLYFTLGLFVSLIFFFFFLNIIIDIIFKQPLGLADLRIISLFQTIVSDKLNYLFIFFTSLANLQNVLVISLTLIIYLLIIKNYRAIKYFIITIGTGLLLLPLTKILFQRVRPDTGNLIVLPTSFSLPSGHALFAVCLYGFVAYLSFKNYKNITIKIFSAALYLLLIIFIGLSRVYLGVHYFSDVLAGWYLGLVILTITITFFELENKFYPKKLKATEINPLKKYIVLIILLIIIAFSVKNSFTNIKIIAPVTVKTTISLNDFLKNITPYSENLFGDKMEPFNFIIIGDKQKIIQLFAKAGWYLAEPPTLKTFFLLSSGVAKNNSYPTAPMTPAFYNGKTNDLGFEKPTALNSARQRHHTRYWQSNYQINNNEIWVATASFDRGVEIGQIIKLPTHQIDPDIDAEREFIIIGLLKTGLISSYKKIDLVGKKTGKNAAGDKFFTDGKAYLIYL</sequence>
<dbReference type="SMART" id="SM00014">
    <property type="entry name" value="acidPPc"/>
    <property type="match status" value="1"/>
</dbReference>
<dbReference type="InterPro" id="IPR000326">
    <property type="entry name" value="PAP2/HPO"/>
</dbReference>
<evidence type="ECO:0000259" key="2">
    <source>
        <dbReference type="SMART" id="SM00014"/>
    </source>
</evidence>
<feature type="transmembrane region" description="Helical" evidence="1">
    <location>
        <begin position="239"/>
        <end position="256"/>
    </location>
</feature>
<protein>
    <recommendedName>
        <fullName evidence="2">Phosphatidic acid phosphatase type 2/haloperoxidase domain-containing protein</fullName>
    </recommendedName>
</protein>
<keyword evidence="1" id="KW-0812">Transmembrane</keyword>
<evidence type="ECO:0000313" key="3">
    <source>
        <dbReference type="EMBL" id="OGY45263.1"/>
    </source>
</evidence>
<dbReference type="Gene3D" id="1.20.144.10">
    <property type="entry name" value="Phosphatidic acid phosphatase type 2/haloperoxidase"/>
    <property type="match status" value="1"/>
</dbReference>
<dbReference type="InterPro" id="IPR025902">
    <property type="entry name" value="LssY-like-C_dom"/>
</dbReference>
<dbReference type="STRING" id="1797532.A2729_00265"/>
<feature type="transmembrane region" description="Helical" evidence="1">
    <location>
        <begin position="32"/>
        <end position="61"/>
    </location>
</feature>
<dbReference type="PANTHER" id="PTHR14969">
    <property type="entry name" value="SPHINGOSINE-1-PHOSPHATE PHOSPHOHYDROLASE"/>
    <property type="match status" value="1"/>
</dbReference>
<feature type="transmembrane region" description="Helical" evidence="1">
    <location>
        <begin position="198"/>
        <end position="219"/>
    </location>
</feature>
<name>A0A1G1XYU3_9BACT</name>
<feature type="transmembrane region" description="Helical" evidence="1">
    <location>
        <begin position="5"/>
        <end position="26"/>
    </location>
</feature>
<dbReference type="Pfam" id="PF14067">
    <property type="entry name" value="LssY_C"/>
    <property type="match status" value="1"/>
</dbReference>
<reference evidence="3 4" key="1">
    <citation type="journal article" date="2016" name="Nat. Commun.">
        <title>Thousands of microbial genomes shed light on interconnected biogeochemical processes in an aquifer system.</title>
        <authorList>
            <person name="Anantharaman K."/>
            <person name="Brown C.T."/>
            <person name="Hug L.A."/>
            <person name="Sharon I."/>
            <person name="Castelle C.J."/>
            <person name="Probst A.J."/>
            <person name="Thomas B.C."/>
            <person name="Singh A."/>
            <person name="Wilkins M.J."/>
            <person name="Karaoz U."/>
            <person name="Brodie E.L."/>
            <person name="Williams K.H."/>
            <person name="Hubbard S.S."/>
            <person name="Banfield J.F."/>
        </authorList>
    </citation>
    <scope>NUCLEOTIDE SEQUENCE [LARGE SCALE GENOMIC DNA]</scope>
</reference>
<evidence type="ECO:0000313" key="4">
    <source>
        <dbReference type="Proteomes" id="UP000178930"/>
    </source>
</evidence>
<proteinExistence type="predicted"/>
<dbReference type="InterPro" id="IPR036938">
    <property type="entry name" value="PAP2/HPO_sf"/>
</dbReference>
<feature type="transmembrane region" description="Helical" evidence="1">
    <location>
        <begin position="336"/>
        <end position="354"/>
    </location>
</feature>
<accession>A0A1G1XYU3</accession>
<gene>
    <name evidence="3" type="ORF">A2729_00265</name>
</gene>
<dbReference type="SUPFAM" id="SSF48317">
    <property type="entry name" value="Acid phosphatase/Vanadium-dependent haloperoxidase"/>
    <property type="match status" value="1"/>
</dbReference>
<dbReference type="Pfam" id="PF01569">
    <property type="entry name" value="PAP2"/>
    <property type="match status" value="1"/>
</dbReference>
<dbReference type="CDD" id="cd03392">
    <property type="entry name" value="PAP2_like_2"/>
    <property type="match status" value="1"/>
</dbReference>
<feature type="transmembrane region" description="Helical" evidence="1">
    <location>
        <begin position="296"/>
        <end position="316"/>
    </location>
</feature>
<evidence type="ECO:0000256" key="1">
    <source>
        <dbReference type="SAM" id="Phobius"/>
    </source>
</evidence>
<feature type="transmembrane region" description="Helical" evidence="1">
    <location>
        <begin position="164"/>
        <end position="191"/>
    </location>
</feature>
<feature type="transmembrane region" description="Helical" evidence="1">
    <location>
        <begin position="268"/>
        <end position="290"/>
    </location>
</feature>
<feature type="domain" description="Phosphatidic acid phosphatase type 2/haloperoxidase" evidence="2">
    <location>
        <begin position="198"/>
        <end position="311"/>
    </location>
</feature>
<comment type="caution">
    <text evidence="3">The sequence shown here is derived from an EMBL/GenBank/DDBJ whole genome shotgun (WGS) entry which is preliminary data.</text>
</comment>
<feature type="transmembrane region" description="Helical" evidence="1">
    <location>
        <begin position="110"/>
        <end position="135"/>
    </location>
</feature>
<dbReference type="AlphaFoldDB" id="A0A1G1XYU3"/>
<keyword evidence="1" id="KW-1133">Transmembrane helix</keyword>
<dbReference type="EMBL" id="MHIB01000003">
    <property type="protein sequence ID" value="OGY45263.1"/>
    <property type="molecule type" value="Genomic_DNA"/>
</dbReference>
<keyword evidence="1" id="KW-0472">Membrane</keyword>
<dbReference type="Proteomes" id="UP000178930">
    <property type="component" value="Unassembled WGS sequence"/>
</dbReference>
<organism evidence="3 4">
    <name type="scientific">Candidatus Buchananbacteria bacterium RIFCSPHIGHO2_01_FULL_39_14</name>
    <dbReference type="NCBI Taxonomy" id="1797532"/>
    <lineage>
        <taxon>Bacteria</taxon>
        <taxon>Candidatus Buchananiibacteriota</taxon>
    </lineage>
</organism>
<dbReference type="PANTHER" id="PTHR14969:SF13">
    <property type="entry name" value="AT30094P"/>
    <property type="match status" value="1"/>
</dbReference>